<dbReference type="AlphaFoldDB" id="A0A6S6TXJ7"/>
<organism evidence="1">
    <name type="scientific">uncultured Thiotrichaceae bacterium</name>
    <dbReference type="NCBI Taxonomy" id="298394"/>
    <lineage>
        <taxon>Bacteria</taxon>
        <taxon>Pseudomonadati</taxon>
        <taxon>Pseudomonadota</taxon>
        <taxon>Gammaproteobacteria</taxon>
        <taxon>Thiotrichales</taxon>
        <taxon>Thiotrichaceae</taxon>
        <taxon>environmental samples</taxon>
    </lineage>
</organism>
<gene>
    <name evidence="1" type="ORF">HELGO_WM39072</name>
</gene>
<dbReference type="EMBL" id="CACVAT010000326">
    <property type="protein sequence ID" value="CAA6819239.1"/>
    <property type="molecule type" value="Genomic_DNA"/>
</dbReference>
<name>A0A6S6TXJ7_9GAMM</name>
<evidence type="ECO:0000313" key="1">
    <source>
        <dbReference type="EMBL" id="CAA6819239.1"/>
    </source>
</evidence>
<accession>A0A6S6TXJ7</accession>
<evidence type="ECO:0008006" key="2">
    <source>
        <dbReference type="Google" id="ProtNLM"/>
    </source>
</evidence>
<reference evidence="1" key="1">
    <citation type="submission" date="2020-01" db="EMBL/GenBank/DDBJ databases">
        <authorList>
            <person name="Meier V. D."/>
            <person name="Meier V D."/>
        </authorList>
    </citation>
    <scope>NUCLEOTIDE SEQUENCE</scope>
    <source>
        <strain evidence="1">HLG_WM_MAG_09</strain>
    </source>
</reference>
<sequence>MRMILMCDQGRIVEQGMYEELKEKGGLYASFWSRQSRGFIDTEEV</sequence>
<protein>
    <recommendedName>
        <fullName evidence="2">Lipid A export ATP-binding/permease protein MsbA</fullName>
    </recommendedName>
</protein>
<proteinExistence type="predicted"/>